<dbReference type="GO" id="GO:0016567">
    <property type="term" value="P:protein ubiquitination"/>
    <property type="evidence" value="ECO:0007669"/>
    <property type="project" value="UniProtKB-UniRule"/>
</dbReference>
<name>A0AAV5QEV8_9ASCO</name>
<evidence type="ECO:0000256" key="7">
    <source>
        <dbReference type="ARBA" id="ARBA00022833"/>
    </source>
</evidence>
<dbReference type="InterPro" id="IPR003126">
    <property type="entry name" value="Znf_UBR"/>
</dbReference>
<comment type="caution">
    <text evidence="13">The sequence shown here is derived from an EMBL/GenBank/DDBJ whole genome shotgun (WGS) entry which is preliminary data.</text>
</comment>
<dbReference type="Pfam" id="PF18995">
    <property type="entry name" value="PRT6_C"/>
    <property type="match status" value="1"/>
</dbReference>
<dbReference type="SMART" id="SM00396">
    <property type="entry name" value="ZnF_UBR1"/>
    <property type="match status" value="1"/>
</dbReference>
<evidence type="ECO:0000256" key="8">
    <source>
        <dbReference type="ARBA" id="ARBA00046341"/>
    </source>
</evidence>
<reference evidence="13 14" key="1">
    <citation type="journal article" date="2023" name="Elife">
        <title>Identification of key yeast species and microbe-microbe interactions impacting larval growth of Drosophila in the wild.</title>
        <authorList>
            <person name="Mure A."/>
            <person name="Sugiura Y."/>
            <person name="Maeda R."/>
            <person name="Honda K."/>
            <person name="Sakurai N."/>
            <person name="Takahashi Y."/>
            <person name="Watada M."/>
            <person name="Katoh T."/>
            <person name="Gotoh A."/>
            <person name="Gotoh Y."/>
            <person name="Taniguchi I."/>
            <person name="Nakamura K."/>
            <person name="Hayashi T."/>
            <person name="Katayama T."/>
            <person name="Uemura T."/>
            <person name="Hattori Y."/>
        </authorList>
    </citation>
    <scope>NUCLEOTIDE SEQUENCE [LARGE SCALE GENOMIC DNA]</scope>
    <source>
        <strain evidence="13 14">SC-9</strain>
    </source>
</reference>
<keyword evidence="14" id="KW-1185">Reference proteome</keyword>
<comment type="similarity">
    <text evidence="8 10">Belongs to the E3 ubiquitin-protein ligase UBR1-like family.</text>
</comment>
<feature type="compositionally biased region" description="Polar residues" evidence="11">
    <location>
        <begin position="2058"/>
        <end position="2067"/>
    </location>
</feature>
<evidence type="ECO:0000256" key="11">
    <source>
        <dbReference type="SAM" id="MobiDB-lite"/>
    </source>
</evidence>
<feature type="zinc finger region" description="UBR-type" evidence="9">
    <location>
        <begin position="106"/>
        <end position="179"/>
    </location>
</feature>
<feature type="region of interest" description="Disordered" evidence="11">
    <location>
        <begin position="1843"/>
        <end position="1887"/>
    </location>
</feature>
<evidence type="ECO:0000256" key="3">
    <source>
        <dbReference type="ARBA" id="ARBA00022679"/>
    </source>
</evidence>
<feature type="compositionally biased region" description="Acidic residues" evidence="11">
    <location>
        <begin position="2144"/>
        <end position="2170"/>
    </location>
</feature>
<dbReference type="CDD" id="cd19672">
    <property type="entry name" value="UBR-box_UBR1_like"/>
    <property type="match status" value="1"/>
</dbReference>
<dbReference type="GO" id="GO:0005737">
    <property type="term" value="C:cytoplasm"/>
    <property type="evidence" value="ECO:0007669"/>
    <property type="project" value="TreeGrafter"/>
</dbReference>
<feature type="region of interest" description="Disordered" evidence="11">
    <location>
        <begin position="2033"/>
        <end position="2170"/>
    </location>
</feature>
<evidence type="ECO:0000313" key="14">
    <source>
        <dbReference type="Proteomes" id="UP001360560"/>
    </source>
</evidence>
<dbReference type="EC" id="2.3.2.27" evidence="10"/>
<dbReference type="GeneID" id="90071170"/>
<dbReference type="Pfam" id="PF02207">
    <property type="entry name" value="zf-UBR"/>
    <property type="match status" value="1"/>
</dbReference>
<evidence type="ECO:0000313" key="13">
    <source>
        <dbReference type="EMBL" id="GMM33191.1"/>
    </source>
</evidence>
<feature type="compositionally biased region" description="Acidic residues" evidence="11">
    <location>
        <begin position="1866"/>
        <end position="1887"/>
    </location>
</feature>
<dbReference type="EMBL" id="BTFZ01000001">
    <property type="protein sequence ID" value="GMM33191.1"/>
    <property type="molecule type" value="Genomic_DNA"/>
</dbReference>
<feature type="region of interest" description="Disordered" evidence="11">
    <location>
        <begin position="1997"/>
        <end position="2021"/>
    </location>
</feature>
<evidence type="ECO:0000256" key="1">
    <source>
        <dbReference type="ARBA" id="ARBA00000900"/>
    </source>
</evidence>
<dbReference type="Gene3D" id="2.10.110.30">
    <property type="match status" value="1"/>
</dbReference>
<keyword evidence="6 10" id="KW-0833">Ubl conjugation pathway</keyword>
<dbReference type="PANTHER" id="PTHR21497:SF26">
    <property type="entry name" value="E3 UBIQUITIN-PROTEIN LIGASE UBR1"/>
    <property type="match status" value="1"/>
</dbReference>
<dbReference type="FunFam" id="2.10.110.30:FF:000002">
    <property type="entry name" value="Putative e3 ubiquitin-protein ligase ubr3"/>
    <property type="match status" value="1"/>
</dbReference>
<dbReference type="InterPro" id="IPR014719">
    <property type="entry name" value="Ribosomal_bL12_C/ClpS-like"/>
</dbReference>
<feature type="region of interest" description="Disordered" evidence="11">
    <location>
        <begin position="1911"/>
        <end position="1932"/>
    </location>
</feature>
<dbReference type="RefSeq" id="XP_064850191.1">
    <property type="nucleotide sequence ID" value="XM_064994119.1"/>
</dbReference>
<feature type="compositionally biased region" description="Polar residues" evidence="11">
    <location>
        <begin position="2082"/>
        <end position="2101"/>
    </location>
</feature>
<feature type="compositionally biased region" description="Basic and acidic residues" evidence="11">
    <location>
        <begin position="2068"/>
        <end position="2081"/>
    </location>
</feature>
<accession>A0AAV5QEV8</accession>
<keyword evidence="5 10" id="KW-0863">Zinc-finger</keyword>
<feature type="region of interest" description="Disordered" evidence="11">
    <location>
        <begin position="1148"/>
        <end position="1172"/>
    </location>
</feature>
<evidence type="ECO:0000256" key="6">
    <source>
        <dbReference type="ARBA" id="ARBA00022786"/>
    </source>
</evidence>
<dbReference type="PANTHER" id="PTHR21497">
    <property type="entry name" value="UBIQUITIN LIGASE E3 ALPHA-RELATED"/>
    <property type="match status" value="1"/>
</dbReference>
<feature type="compositionally biased region" description="Acidic residues" evidence="11">
    <location>
        <begin position="1911"/>
        <end position="1929"/>
    </location>
</feature>
<dbReference type="Pfam" id="PF22960">
    <property type="entry name" value="WHD_UBR1"/>
    <property type="match status" value="1"/>
</dbReference>
<comment type="catalytic activity">
    <reaction evidence="1 10">
        <text>S-ubiquitinyl-[E2 ubiquitin-conjugating enzyme]-L-cysteine + [acceptor protein]-L-lysine = [E2 ubiquitin-conjugating enzyme]-L-cysteine + N(6)-ubiquitinyl-[acceptor protein]-L-lysine.</text>
        <dbReference type="EC" id="2.3.2.27"/>
    </reaction>
</comment>
<comment type="function">
    <text evidence="10">Ubiquitin ligase protein which is a component of the N-end rule pathway. Recognizes and binds to proteins bearing specific N-terminal residues that are destabilizing according to the N-end rule, leading to their ubiquitination and subsequent degradation.</text>
</comment>
<sequence>MPSQQVLLHSQLIEHLASLPRNLSYKFADEELLQTNVRRALNFALFNGTKESADYFPILFPGLERNNFPTSWGKDVIQPSAPPNNYQFFEDLANDEDFNDAQHTGRPCGRKFQFGEPIYRCVECGYDDTCVLCLQCFNKKDHEGHVVLTSMASEHNSGCCDCGDPESWNGELHCKCEENDDALQGTEGDNDDGSQFANQEFVDHLQQLLDTCLNYLVGTFHHSIETLPFYLKSLDFVDKHEFSHHLKSHSRRTWLDDNYRIHAQPSNKYVFILWNDEYHGYDEATSTIQNVTKKTSGQCGEIAMNIDKVGRAVLLSSDNPQDLYITFRHTYQRSSTTGREGLVPSIMDMEKYMQEEICFYMTEWIHELLKYPSKKFQKIARDCLTKGFLTPKKISLESEIEYPRLNEESRYTSGLLNDQGNIPSSNYEEHHNIACGDKDSVVEYLLYFDWRFAKRFRNSMKSLIIDSVIMDLSFKNLFLEKYANVFPNLAQNFLSDREYTNNIVIETLVQLLYTPSAAQKTLVDGYFVNFMAGFTEVVMKKVTNHKWMYTPDDALSSVVNAERYLTVLNYMNNHITSIAEKLPAEYKVLFYKQDNFKMFFAVLELFQNSYKFQRKTGEHIHMEDKTFGQTLMIFNSILRAICCAFNGREFTNSTVVDVNVKELVTSSLENIFVHYGDSVDIPKYKTIFYDGNSYKLFNNPVSSQEVSLLNPINSLLSLVVENNDLEYFISVIHKDREYLATMDHIADISLRSIVFCGQVESRFWVRNGMSIVNYALCYSKLSAGFNISAHGYLRDLHMVQLGFFLHAADPTEYLLNVINGWELLGLWEGESFLDGVYGDKMNYLVHEFLLFLYRVLTERKFFIPQTSPEKERSSIHYSLLYELSTGPQTFRQLDRKMITDSDKRLVRSVLDEIADYKPPVGLSDHGTFSLKPEFYSQLDPYNLFSPSVEEVADCVKNKLFKLAQQKTGVSEYKDVDDVIVNPYFSELHDEYQNYSNFVRTYAFSKLLYRLLSTLTQEADSNGLQLLLHLVHAVILDNENVMGESHFDSFYDKLGLALFKIVTDGTKLDKGVKSKASYLLKYLIGKNEAKVMEYLYNTCDHTQVEQLKNQLEQSTKDEENIRRKLLIQEKKKKAFAKLAAQRKLFEENNNMSNENLTNYNNGADDDDDDDNLNPHGASGRTCILCQKAQQELDIFVTMTSFAKHNAVATLPSNETSFAAAFKRWDSSVSYEDFVSHNKVMSCRTSDDENSNSEDRYIITSCNHAMHHTCFMHHRSQQGLICPLCNFEGDLLMPCHLSQKVSPEFFESLKSDNEEIDNTQHSAIFEFVEHGVVKSPKKLTALPMLAKLLSVDSENHEDEVKLKKFNKVKLSLKKHFETKIQTLSKSNNSSMFETSADNLSLLISNTISSLEVASRFSTNPNNNPYTDYLSEIPEITYTFLRMLILYRLDKDWFKNGESSLLKNIGQMSSFTLFVVGYLSGSFSFQLLLNSMYMRNIAATLNSVFNLIPERPELFEVIGKVGSSNARVISSAETMDDLRSSLSKIINPATKSQMMSGLDDDFLNGILIIIQRCSLGFFRQLTIFLKVLTYDPESDNVVYQLGNIMNDNIISGIEDSFLNDDFPETLEPYNKFYGVSNIADVLTGLNRDNGETISANIFKAVFADTHSNITRYRIEYPGVLKLIPLPNNFKTFTINAKEYFEAIGQDNDWQGENRYDYSVCLHCAKRIYKDHLAKFELRSGNESMSRHTKSTNHTLFLDTTKNVVFLMMGNAQGVPAKLQAPYINELGDTGEYSLRQNASITLSENRYRHIIKMYLVDGYASYLSRYYGSATRWQGGLGGGLFFGRRDEDESDRSGADDYDNRGGLFFRDDDDDDDDDSDEDDDVINDVDDDEIYVPTNQRILPNVAAMRNFDVEIPEDDDDGEDADDSDYDDALPHQNINDMFQTIAREMNIYGDNEGQAMIQRELVRLLANNLSHPENLPGNVTVEGLAEILNGGERRAATTPHYPHHHDHSDDDDDHHQNDHDEDVEYEVMGPGYIHYSEDDGGSPQHVVAEYDDGSYHNDSNNNESYGNHDNEGHENHDNESYGNNDNGSHHNANHDSVSYDNHDDVGYHNGSNDNVSYGNNDNESNGNNDNESYTGSNYYNESYDDDNNYTDSYDNESYDNESYDDDDY</sequence>
<dbReference type="InterPro" id="IPR003769">
    <property type="entry name" value="ClpS_core"/>
</dbReference>
<organism evidence="13 14">
    <name type="scientific">Saccharomycopsis crataegensis</name>
    <dbReference type="NCBI Taxonomy" id="43959"/>
    <lineage>
        <taxon>Eukaryota</taxon>
        <taxon>Fungi</taxon>
        <taxon>Dikarya</taxon>
        <taxon>Ascomycota</taxon>
        <taxon>Saccharomycotina</taxon>
        <taxon>Saccharomycetes</taxon>
        <taxon>Saccharomycopsidaceae</taxon>
        <taxon>Saccharomycopsis</taxon>
    </lineage>
</organism>
<evidence type="ECO:0000259" key="12">
    <source>
        <dbReference type="PROSITE" id="PS51157"/>
    </source>
</evidence>
<keyword evidence="4 10" id="KW-0479">Metal-binding</keyword>
<feature type="compositionally biased region" description="Low complexity" evidence="11">
    <location>
        <begin position="2120"/>
        <end position="2143"/>
    </location>
</feature>
<evidence type="ECO:0000256" key="4">
    <source>
        <dbReference type="ARBA" id="ARBA00022723"/>
    </source>
</evidence>
<dbReference type="Gene3D" id="3.30.1390.10">
    <property type="match status" value="1"/>
</dbReference>
<proteinExistence type="inferred from homology"/>
<feature type="compositionally biased region" description="Low complexity" evidence="11">
    <location>
        <begin position="1148"/>
        <end position="1160"/>
    </location>
</feature>
<dbReference type="GO" id="GO:0008270">
    <property type="term" value="F:zinc ion binding"/>
    <property type="evidence" value="ECO:0007669"/>
    <property type="project" value="UniProtKB-UniRule"/>
</dbReference>
<evidence type="ECO:0000256" key="9">
    <source>
        <dbReference type="PROSITE-ProRule" id="PRU00508"/>
    </source>
</evidence>
<dbReference type="InterPro" id="IPR039164">
    <property type="entry name" value="UBR1-like"/>
</dbReference>
<evidence type="ECO:0000256" key="10">
    <source>
        <dbReference type="RuleBase" id="RU366018"/>
    </source>
</evidence>
<evidence type="ECO:0000256" key="5">
    <source>
        <dbReference type="ARBA" id="ARBA00022771"/>
    </source>
</evidence>
<dbReference type="InterPro" id="IPR044046">
    <property type="entry name" value="E3_ligase_UBR-like_C"/>
</dbReference>
<gene>
    <name evidence="13" type="ORF">DASC09_005160</name>
</gene>
<dbReference type="Pfam" id="PF02617">
    <property type="entry name" value="ClpS"/>
    <property type="match status" value="1"/>
</dbReference>
<keyword evidence="7 10" id="KW-0862">Zinc</keyword>
<dbReference type="GO" id="GO:0000151">
    <property type="term" value="C:ubiquitin ligase complex"/>
    <property type="evidence" value="ECO:0007669"/>
    <property type="project" value="TreeGrafter"/>
</dbReference>
<dbReference type="InterPro" id="IPR055194">
    <property type="entry name" value="UBR1-like_WH"/>
</dbReference>
<keyword evidence="3 10" id="KW-0808">Transferase</keyword>
<feature type="domain" description="UBR-type" evidence="12">
    <location>
        <begin position="106"/>
        <end position="179"/>
    </location>
</feature>
<evidence type="ECO:0000256" key="2">
    <source>
        <dbReference type="ARBA" id="ARBA00004906"/>
    </source>
</evidence>
<comment type="pathway">
    <text evidence="2 10">Protein modification; protein ubiquitination.</text>
</comment>
<dbReference type="GO" id="GO:0071596">
    <property type="term" value="P:ubiquitin-dependent protein catabolic process via the N-end rule pathway"/>
    <property type="evidence" value="ECO:0007669"/>
    <property type="project" value="UniProtKB-UniRule"/>
</dbReference>
<dbReference type="SUPFAM" id="SSF54736">
    <property type="entry name" value="ClpS-like"/>
    <property type="match status" value="1"/>
</dbReference>
<feature type="compositionally biased region" description="Basic and acidic residues" evidence="11">
    <location>
        <begin position="1843"/>
        <end position="1858"/>
    </location>
</feature>
<dbReference type="PROSITE" id="PS51157">
    <property type="entry name" value="ZF_UBR"/>
    <property type="match status" value="1"/>
</dbReference>
<protein>
    <recommendedName>
        <fullName evidence="10">E3 ubiquitin-protein ligase</fullName>
        <ecNumber evidence="10">2.3.2.27</ecNumber>
    </recommendedName>
</protein>
<dbReference type="Proteomes" id="UP001360560">
    <property type="component" value="Unassembled WGS sequence"/>
</dbReference>
<dbReference type="GO" id="GO:0061630">
    <property type="term" value="F:ubiquitin protein ligase activity"/>
    <property type="evidence" value="ECO:0007669"/>
    <property type="project" value="UniProtKB-UniRule"/>
</dbReference>